<name>A0ABY1LL94_9MICO</name>
<evidence type="ECO:0000313" key="3">
    <source>
        <dbReference type="Proteomes" id="UP000190827"/>
    </source>
</evidence>
<evidence type="ECO:0008006" key="4">
    <source>
        <dbReference type="Google" id="ProtNLM"/>
    </source>
</evidence>
<evidence type="ECO:0000313" key="2">
    <source>
        <dbReference type="EMBL" id="SKC42328.1"/>
    </source>
</evidence>
<reference evidence="2 3" key="1">
    <citation type="submission" date="2017-02" db="EMBL/GenBank/DDBJ databases">
        <authorList>
            <person name="Varghese N."/>
            <person name="Submissions S."/>
        </authorList>
    </citation>
    <scope>NUCLEOTIDE SEQUENCE [LARGE SCALE GENOMIC DNA]</scope>
    <source>
        <strain evidence="2 3">VKM Ac-1787</strain>
    </source>
</reference>
<dbReference type="InterPro" id="IPR021527">
    <property type="entry name" value="DUF2795"/>
</dbReference>
<protein>
    <recommendedName>
        <fullName evidence="4">DUF2795 domain-containing protein</fullName>
    </recommendedName>
</protein>
<dbReference type="EMBL" id="FUZO01000001">
    <property type="protein sequence ID" value="SKC42328.1"/>
    <property type="molecule type" value="Genomic_DNA"/>
</dbReference>
<evidence type="ECO:0000256" key="1">
    <source>
        <dbReference type="SAM" id="MobiDB-lite"/>
    </source>
</evidence>
<dbReference type="Pfam" id="PF11387">
    <property type="entry name" value="DUF2795"/>
    <property type="match status" value="1"/>
</dbReference>
<dbReference type="Proteomes" id="UP000190827">
    <property type="component" value="Unassembled WGS sequence"/>
</dbReference>
<proteinExistence type="predicted"/>
<organism evidence="2 3">
    <name type="scientific">Plantibacter cousiniae</name>
    <name type="common">nom. nud.</name>
    <dbReference type="NCBI Taxonomy" id="199709"/>
    <lineage>
        <taxon>Bacteria</taxon>
        <taxon>Bacillati</taxon>
        <taxon>Actinomycetota</taxon>
        <taxon>Actinomycetes</taxon>
        <taxon>Micrococcales</taxon>
        <taxon>Microbacteriaceae</taxon>
        <taxon>Plantibacter</taxon>
    </lineage>
</organism>
<sequence length="64" mass="6852">MAENPTPIELQKYLSGVDYPASRDELVRTARDQGAPDDVIEALEQADQDEFDGPTAVSSAVSGD</sequence>
<feature type="region of interest" description="Disordered" evidence="1">
    <location>
        <begin position="45"/>
        <end position="64"/>
    </location>
</feature>
<comment type="caution">
    <text evidence="2">The sequence shown here is derived from an EMBL/GenBank/DDBJ whole genome shotgun (WGS) entry which is preliminary data.</text>
</comment>
<dbReference type="RefSeq" id="WP_079704823.1">
    <property type="nucleotide sequence ID" value="NZ_FUZO01000001.1"/>
</dbReference>
<accession>A0ABY1LL94</accession>
<gene>
    <name evidence="2" type="ORF">SAMN06295973_0809</name>
</gene>
<keyword evidence="3" id="KW-1185">Reference proteome</keyword>